<dbReference type="PANTHER" id="PTHR33221:SF5">
    <property type="entry name" value="HTH-TYPE TRANSCRIPTIONAL REGULATOR ISCR"/>
    <property type="match status" value="1"/>
</dbReference>
<evidence type="ECO:0000256" key="1">
    <source>
        <dbReference type="ARBA" id="ARBA00023125"/>
    </source>
</evidence>
<reference evidence="2 3" key="1">
    <citation type="journal article" date="2014" name="Genome Announc.">
        <title>Genome Sequence of Gammaproteobacterial Pseudohaliea rubra Type Strain DSM 19751, Isolated from Coastal Seawater of the Mediterranean Sea.</title>
        <authorList>
            <person name="Spring S."/>
            <person name="Fiebig A."/>
            <person name="Riedel T."/>
            <person name="Goker M."/>
            <person name="Klenk H.P."/>
        </authorList>
    </citation>
    <scope>NUCLEOTIDE SEQUENCE [LARGE SCALE GENOMIC DNA]</scope>
    <source>
        <strain evidence="2 3">DSM 19751</strain>
    </source>
</reference>
<comment type="caution">
    <text evidence="2">The sequence shown here is derived from an EMBL/GenBank/DDBJ whole genome shotgun (WGS) entry which is preliminary data.</text>
</comment>
<dbReference type="HOGENOM" id="CLU_107144_0_0_6"/>
<dbReference type="InterPro" id="IPR010242">
    <property type="entry name" value="TF_HTH_IscR"/>
</dbReference>
<organism evidence="2 3">
    <name type="scientific">Pseudohaliea rubra DSM 19751</name>
    <dbReference type="NCBI Taxonomy" id="1265313"/>
    <lineage>
        <taxon>Bacteria</taxon>
        <taxon>Pseudomonadati</taxon>
        <taxon>Pseudomonadota</taxon>
        <taxon>Gammaproteobacteria</taxon>
        <taxon>Cellvibrionales</taxon>
        <taxon>Halieaceae</taxon>
        <taxon>Pseudohaliea</taxon>
    </lineage>
</organism>
<sequence>MRLTTKGRYAVTAMLDLAINQQRGPIRLAAISDRQGISLSYLEQLFAHLRRRDLVKSVRGPGGGYQLRRDADSISIAEVIAAVNEDTDATRCGGKGGCQDGDTCLTHHLWMDLSDRIRDFLQDISLGDLVGRHEIREISLAQQRRSSERTGEEDSSLLIGRA</sequence>
<dbReference type="Pfam" id="PF02082">
    <property type="entry name" value="Rrf2"/>
    <property type="match status" value="1"/>
</dbReference>
<dbReference type="NCBIfam" id="TIGR02010">
    <property type="entry name" value="IscR"/>
    <property type="match status" value="1"/>
</dbReference>
<keyword evidence="1" id="KW-0238">DNA-binding</keyword>
<dbReference type="eggNOG" id="COG1959">
    <property type="taxonomic scope" value="Bacteria"/>
</dbReference>
<dbReference type="PANTHER" id="PTHR33221">
    <property type="entry name" value="WINGED HELIX-TURN-HELIX TRANSCRIPTIONAL REGULATOR, RRF2 FAMILY"/>
    <property type="match status" value="1"/>
</dbReference>
<dbReference type="GO" id="GO:0003700">
    <property type="term" value="F:DNA-binding transcription factor activity"/>
    <property type="evidence" value="ECO:0007669"/>
    <property type="project" value="InterPro"/>
</dbReference>
<proteinExistence type="predicted"/>
<dbReference type="AlphaFoldDB" id="A0A095XTY9"/>
<dbReference type="PROSITE" id="PS51197">
    <property type="entry name" value="HTH_RRF2_2"/>
    <property type="match status" value="1"/>
</dbReference>
<name>A0A095XTY9_9GAMM</name>
<dbReference type="NCBIfam" id="TIGR00738">
    <property type="entry name" value="rrf2_super"/>
    <property type="match status" value="1"/>
</dbReference>
<gene>
    <name evidence="2" type="ORF">HRUBRA_02333</name>
</gene>
<dbReference type="GO" id="GO:0003690">
    <property type="term" value="F:double-stranded DNA binding"/>
    <property type="evidence" value="ECO:0007669"/>
    <property type="project" value="InterPro"/>
</dbReference>
<accession>A0A095XTY9</accession>
<dbReference type="SUPFAM" id="SSF46785">
    <property type="entry name" value="Winged helix' DNA-binding domain"/>
    <property type="match status" value="1"/>
</dbReference>
<evidence type="ECO:0000313" key="2">
    <source>
        <dbReference type="EMBL" id="KGE03101.1"/>
    </source>
</evidence>
<dbReference type="EMBL" id="AUVB01000070">
    <property type="protein sequence ID" value="KGE03101.1"/>
    <property type="molecule type" value="Genomic_DNA"/>
</dbReference>
<dbReference type="InterPro" id="IPR036390">
    <property type="entry name" value="WH_DNA-bd_sf"/>
</dbReference>
<dbReference type="InterPro" id="IPR000944">
    <property type="entry name" value="Tscrpt_reg_Rrf2"/>
</dbReference>
<dbReference type="GO" id="GO:0005829">
    <property type="term" value="C:cytosol"/>
    <property type="evidence" value="ECO:0007669"/>
    <property type="project" value="TreeGrafter"/>
</dbReference>
<protein>
    <submittedName>
        <fullName evidence="2">Iron-sulfur cluster regulator IscR</fullName>
    </submittedName>
</protein>
<dbReference type="STRING" id="1265313.HRUBRA_02333"/>
<dbReference type="Proteomes" id="UP000029640">
    <property type="component" value="Unassembled WGS sequence"/>
</dbReference>
<dbReference type="Gene3D" id="1.10.10.10">
    <property type="entry name" value="Winged helix-like DNA-binding domain superfamily/Winged helix DNA-binding domain"/>
    <property type="match status" value="1"/>
</dbReference>
<dbReference type="PATRIC" id="fig|1265313.6.peg.2304"/>
<evidence type="ECO:0000313" key="3">
    <source>
        <dbReference type="Proteomes" id="UP000029640"/>
    </source>
</evidence>
<dbReference type="InterPro" id="IPR036388">
    <property type="entry name" value="WH-like_DNA-bd_sf"/>
</dbReference>
<dbReference type="OrthoDB" id="9808360at2"/>
<keyword evidence="3" id="KW-1185">Reference proteome</keyword>
<dbReference type="FunFam" id="1.10.10.10:FF:000026">
    <property type="entry name" value="HTH-type transcriptional regulator IscR"/>
    <property type="match status" value="1"/>
</dbReference>
<dbReference type="RefSeq" id="WP_035514684.1">
    <property type="nucleotide sequence ID" value="NZ_KN234750.1"/>
</dbReference>